<dbReference type="WBParaSite" id="EVEC_0001225201-mRNA-1">
    <property type="protein sequence ID" value="EVEC_0001225201-mRNA-1"/>
    <property type="gene ID" value="EVEC_0001225201"/>
</dbReference>
<evidence type="ECO:0000313" key="3">
    <source>
        <dbReference type="WBParaSite" id="EVEC_0001225201-mRNA-1"/>
    </source>
</evidence>
<keyword evidence="2" id="KW-1185">Reference proteome</keyword>
<protein>
    <submittedName>
        <fullName evidence="3">Transposase</fullName>
    </submittedName>
</protein>
<evidence type="ECO:0000313" key="1">
    <source>
        <dbReference type="EMBL" id="VDD96720.1"/>
    </source>
</evidence>
<name>A0A0N4VMS5_ENTVE</name>
<proteinExistence type="predicted"/>
<organism evidence="3">
    <name type="scientific">Enterobius vermicularis</name>
    <name type="common">Human pinworm</name>
    <dbReference type="NCBI Taxonomy" id="51028"/>
    <lineage>
        <taxon>Eukaryota</taxon>
        <taxon>Metazoa</taxon>
        <taxon>Ecdysozoa</taxon>
        <taxon>Nematoda</taxon>
        <taxon>Chromadorea</taxon>
        <taxon>Rhabditida</taxon>
        <taxon>Spirurina</taxon>
        <taxon>Oxyuridomorpha</taxon>
        <taxon>Oxyuroidea</taxon>
        <taxon>Oxyuridae</taxon>
        <taxon>Enterobius</taxon>
    </lineage>
</organism>
<sequence>MEESLALHNARKTQAEVTTNLIRFFPQMLSIYDEGLGTTPLAKRDTRQALDYKENQGSRVFLNYLSLHLGELQAKLSDHPGCSW</sequence>
<dbReference type="Proteomes" id="UP000274131">
    <property type="component" value="Unassembled WGS sequence"/>
</dbReference>
<gene>
    <name evidence="1" type="ORF">EVEC_LOCUS11471</name>
</gene>
<accession>A0A0N4VMS5</accession>
<evidence type="ECO:0000313" key="2">
    <source>
        <dbReference type="Proteomes" id="UP000274131"/>
    </source>
</evidence>
<reference evidence="3" key="1">
    <citation type="submission" date="2017-02" db="UniProtKB">
        <authorList>
            <consortium name="WormBaseParasite"/>
        </authorList>
    </citation>
    <scope>IDENTIFICATION</scope>
</reference>
<dbReference type="EMBL" id="UXUI01012127">
    <property type="protein sequence ID" value="VDD96720.1"/>
    <property type="molecule type" value="Genomic_DNA"/>
</dbReference>
<reference evidence="1 2" key="2">
    <citation type="submission" date="2018-10" db="EMBL/GenBank/DDBJ databases">
        <authorList>
            <consortium name="Pathogen Informatics"/>
        </authorList>
    </citation>
    <scope>NUCLEOTIDE SEQUENCE [LARGE SCALE GENOMIC DNA]</scope>
</reference>
<dbReference type="AlphaFoldDB" id="A0A0N4VMS5"/>